<name>A0A0A8Z0X5_ARUDO</name>
<proteinExistence type="predicted"/>
<dbReference type="AlphaFoldDB" id="A0A0A8Z0X5"/>
<protein>
    <submittedName>
        <fullName evidence="1">Uncharacterized protein</fullName>
    </submittedName>
</protein>
<reference evidence="1" key="2">
    <citation type="journal article" date="2015" name="Data Brief">
        <title>Shoot transcriptome of the giant reed, Arundo donax.</title>
        <authorList>
            <person name="Barrero R.A."/>
            <person name="Guerrero F.D."/>
            <person name="Moolhuijzen P."/>
            <person name="Goolsby J.A."/>
            <person name="Tidwell J."/>
            <person name="Bellgard S.E."/>
            <person name="Bellgard M.I."/>
        </authorList>
    </citation>
    <scope>NUCLEOTIDE SEQUENCE</scope>
    <source>
        <tissue evidence="1">Shoot tissue taken approximately 20 cm above the soil surface</tissue>
    </source>
</reference>
<evidence type="ECO:0000313" key="1">
    <source>
        <dbReference type="EMBL" id="JAD32456.1"/>
    </source>
</evidence>
<organism evidence="1">
    <name type="scientific">Arundo donax</name>
    <name type="common">Giant reed</name>
    <name type="synonym">Donax arundinaceus</name>
    <dbReference type="NCBI Taxonomy" id="35708"/>
    <lineage>
        <taxon>Eukaryota</taxon>
        <taxon>Viridiplantae</taxon>
        <taxon>Streptophyta</taxon>
        <taxon>Embryophyta</taxon>
        <taxon>Tracheophyta</taxon>
        <taxon>Spermatophyta</taxon>
        <taxon>Magnoliopsida</taxon>
        <taxon>Liliopsida</taxon>
        <taxon>Poales</taxon>
        <taxon>Poaceae</taxon>
        <taxon>PACMAD clade</taxon>
        <taxon>Arundinoideae</taxon>
        <taxon>Arundineae</taxon>
        <taxon>Arundo</taxon>
    </lineage>
</organism>
<accession>A0A0A8Z0X5</accession>
<dbReference type="EMBL" id="GBRH01265439">
    <property type="protein sequence ID" value="JAD32456.1"/>
    <property type="molecule type" value="Transcribed_RNA"/>
</dbReference>
<sequence>MLDVDFITIIINLSVLKLGPIVIPDLHDVDFKFILSPLYKLLKIPEILPLSLRKKVQIYLVKKVHMKKL</sequence>
<reference evidence="1" key="1">
    <citation type="submission" date="2014-09" db="EMBL/GenBank/DDBJ databases">
        <authorList>
            <person name="Magalhaes I.L.F."/>
            <person name="Oliveira U."/>
            <person name="Santos F.R."/>
            <person name="Vidigal T.H.D.A."/>
            <person name="Brescovit A.D."/>
            <person name="Santos A.J."/>
        </authorList>
    </citation>
    <scope>NUCLEOTIDE SEQUENCE</scope>
    <source>
        <tissue evidence="1">Shoot tissue taken approximately 20 cm above the soil surface</tissue>
    </source>
</reference>